<dbReference type="EMBL" id="RKRF01000007">
    <property type="protein sequence ID" value="RPF55493.1"/>
    <property type="molecule type" value="Genomic_DNA"/>
</dbReference>
<proteinExistence type="predicted"/>
<protein>
    <submittedName>
        <fullName evidence="1">Uncharacterized protein</fullName>
    </submittedName>
</protein>
<keyword evidence="2" id="KW-1185">Reference proteome</keyword>
<dbReference type="AlphaFoldDB" id="A0A3N5BDE2"/>
<dbReference type="OrthoDB" id="2970161at2"/>
<comment type="caution">
    <text evidence="1">The sequence shown here is derived from an EMBL/GenBank/DDBJ whole genome shotgun (WGS) entry which is preliminary data.</text>
</comment>
<accession>A0A3N5BDE2</accession>
<organism evidence="1 2">
    <name type="scientific">Aquisalibacillus elongatus</name>
    <dbReference type="NCBI Taxonomy" id="485577"/>
    <lineage>
        <taxon>Bacteria</taxon>
        <taxon>Bacillati</taxon>
        <taxon>Bacillota</taxon>
        <taxon>Bacilli</taxon>
        <taxon>Bacillales</taxon>
        <taxon>Bacillaceae</taxon>
        <taxon>Aquisalibacillus</taxon>
    </lineage>
</organism>
<evidence type="ECO:0000313" key="2">
    <source>
        <dbReference type="Proteomes" id="UP000276443"/>
    </source>
</evidence>
<dbReference type="RefSeq" id="WP_124219199.1">
    <property type="nucleotide sequence ID" value="NZ_RKRF01000007.1"/>
</dbReference>
<reference evidence="1 2" key="1">
    <citation type="submission" date="2018-11" db="EMBL/GenBank/DDBJ databases">
        <title>Genomic Encyclopedia of Type Strains, Phase IV (KMG-IV): sequencing the most valuable type-strain genomes for metagenomic binning, comparative biology and taxonomic classification.</title>
        <authorList>
            <person name="Goeker M."/>
        </authorList>
    </citation>
    <scope>NUCLEOTIDE SEQUENCE [LARGE SCALE GENOMIC DNA]</scope>
    <source>
        <strain evidence="1 2">DSM 18090</strain>
    </source>
</reference>
<name>A0A3N5BDE2_9BACI</name>
<gene>
    <name evidence="1" type="ORF">EDC24_0371</name>
</gene>
<sequence>MDKYIATKFTCTGFIIMALSGIGKILMIGLPDFYVHQEDSSIIPLLTFIGGSIVSLIGISFYIKKVYNFLNSYYDIF</sequence>
<dbReference type="Proteomes" id="UP000276443">
    <property type="component" value="Unassembled WGS sequence"/>
</dbReference>
<evidence type="ECO:0000313" key="1">
    <source>
        <dbReference type="EMBL" id="RPF55493.1"/>
    </source>
</evidence>